<dbReference type="Pfam" id="PF14102">
    <property type="entry name" value="Caps_synth_CapC"/>
    <property type="match status" value="1"/>
</dbReference>
<keyword evidence="1" id="KW-1133">Transmembrane helix</keyword>
<evidence type="ECO:0000313" key="3">
    <source>
        <dbReference type="Proteomes" id="UP000317429"/>
    </source>
</evidence>
<organism evidence="2 3">
    <name type="scientific">Pirellulimonas nuda</name>
    <dbReference type="NCBI Taxonomy" id="2528009"/>
    <lineage>
        <taxon>Bacteria</taxon>
        <taxon>Pseudomonadati</taxon>
        <taxon>Planctomycetota</taxon>
        <taxon>Planctomycetia</taxon>
        <taxon>Pirellulales</taxon>
        <taxon>Lacipirellulaceae</taxon>
        <taxon>Pirellulimonas</taxon>
    </lineage>
</organism>
<dbReference type="KEGG" id="pnd:Pla175_09540"/>
<name>A0A518D7Y9_9BACT</name>
<proteinExistence type="predicted"/>
<keyword evidence="1" id="KW-0812">Transmembrane</keyword>
<dbReference type="AlphaFoldDB" id="A0A518D7Y9"/>
<feature type="transmembrane region" description="Helical" evidence="1">
    <location>
        <begin position="48"/>
        <end position="69"/>
    </location>
</feature>
<protein>
    <submittedName>
        <fullName evidence="2">Capsule biosynthesis protein CapC</fullName>
    </submittedName>
</protein>
<reference evidence="2 3" key="1">
    <citation type="submission" date="2019-02" db="EMBL/GenBank/DDBJ databases">
        <title>Deep-cultivation of Planctomycetes and their phenomic and genomic characterization uncovers novel biology.</title>
        <authorList>
            <person name="Wiegand S."/>
            <person name="Jogler M."/>
            <person name="Boedeker C."/>
            <person name="Pinto D."/>
            <person name="Vollmers J."/>
            <person name="Rivas-Marin E."/>
            <person name="Kohn T."/>
            <person name="Peeters S.H."/>
            <person name="Heuer A."/>
            <person name="Rast P."/>
            <person name="Oberbeckmann S."/>
            <person name="Bunk B."/>
            <person name="Jeske O."/>
            <person name="Meyerdierks A."/>
            <person name="Storesund J.E."/>
            <person name="Kallscheuer N."/>
            <person name="Luecker S."/>
            <person name="Lage O.M."/>
            <person name="Pohl T."/>
            <person name="Merkel B.J."/>
            <person name="Hornburger P."/>
            <person name="Mueller R.-W."/>
            <person name="Bruemmer F."/>
            <person name="Labrenz M."/>
            <person name="Spormann A.M."/>
            <person name="Op den Camp H."/>
            <person name="Overmann J."/>
            <person name="Amann R."/>
            <person name="Jetten M.S.M."/>
            <person name="Mascher T."/>
            <person name="Medema M.H."/>
            <person name="Devos D.P."/>
            <person name="Kaster A.-K."/>
            <person name="Ovreas L."/>
            <person name="Rohde M."/>
            <person name="Galperin M.Y."/>
            <person name="Jogler C."/>
        </authorList>
    </citation>
    <scope>NUCLEOTIDE SEQUENCE [LARGE SCALE GENOMIC DNA]</scope>
    <source>
        <strain evidence="2 3">Pla175</strain>
    </source>
</reference>
<dbReference type="InterPro" id="IPR008338">
    <property type="entry name" value="Capsule_biosynth_CapC"/>
</dbReference>
<dbReference type="GO" id="GO:0016020">
    <property type="term" value="C:membrane"/>
    <property type="evidence" value="ECO:0007669"/>
    <property type="project" value="InterPro"/>
</dbReference>
<keyword evidence="1" id="KW-0472">Membrane</keyword>
<evidence type="ECO:0000313" key="2">
    <source>
        <dbReference type="EMBL" id="QDU87589.1"/>
    </source>
</evidence>
<dbReference type="PRINTS" id="PR01759">
    <property type="entry name" value="CAPSULEPROTC"/>
</dbReference>
<dbReference type="NCBIfam" id="TIGR04011">
    <property type="entry name" value="poly_gGlu_PgsC"/>
    <property type="match status" value="1"/>
</dbReference>
<evidence type="ECO:0000256" key="1">
    <source>
        <dbReference type="SAM" id="Phobius"/>
    </source>
</evidence>
<feature type="transmembrane region" description="Helical" evidence="1">
    <location>
        <begin position="76"/>
        <end position="93"/>
    </location>
</feature>
<gene>
    <name evidence="2" type="primary">capC</name>
    <name evidence="2" type="ORF">Pla175_09540</name>
</gene>
<dbReference type="RefSeq" id="WP_197527271.1">
    <property type="nucleotide sequence ID" value="NZ_CP036291.1"/>
</dbReference>
<feature type="transmembrane region" description="Helical" evidence="1">
    <location>
        <begin position="155"/>
        <end position="175"/>
    </location>
</feature>
<keyword evidence="3" id="KW-1185">Reference proteome</keyword>
<accession>A0A518D7Y9</accession>
<sequence>MAELIAVSIGIGLAVSLLFSEVFGLAAGGMVVPGYFAVYLNRPIDVTLTIVCALATYFIVHLLSTFIIIYGRRRTVLMILVGYLMGSLIRWSMVSVSPMFTTGPAGEEAANSRVDLLGSLAYTFGPGQDSFELIGYIIPGLVAIWIDRQGLVETLGALASAAVVVRLILILIYGAQLNAIL</sequence>
<dbReference type="EMBL" id="CP036291">
    <property type="protein sequence ID" value="QDU87589.1"/>
    <property type="molecule type" value="Genomic_DNA"/>
</dbReference>
<dbReference type="GO" id="GO:0045227">
    <property type="term" value="P:capsule polysaccharide biosynthetic process"/>
    <property type="evidence" value="ECO:0007669"/>
    <property type="project" value="InterPro"/>
</dbReference>
<dbReference type="Proteomes" id="UP000317429">
    <property type="component" value="Chromosome"/>
</dbReference>